<protein>
    <submittedName>
        <fullName evidence="2">Uncharacterized protein</fullName>
    </submittedName>
</protein>
<name>S7RYN3_GLOTA</name>
<dbReference type="Proteomes" id="UP000030669">
    <property type="component" value="Unassembled WGS sequence"/>
</dbReference>
<dbReference type="EMBL" id="KB469296">
    <property type="protein sequence ID" value="EPQ60045.1"/>
    <property type="molecule type" value="Genomic_DNA"/>
</dbReference>
<accession>S7RYN3</accession>
<dbReference type="KEGG" id="gtr:GLOTRDRAFT_123803"/>
<dbReference type="HOGENOM" id="CLU_2038320_0_0_1"/>
<evidence type="ECO:0000313" key="2">
    <source>
        <dbReference type="EMBL" id="EPQ60045.1"/>
    </source>
</evidence>
<dbReference type="AlphaFoldDB" id="S7RYN3"/>
<organism evidence="2 3">
    <name type="scientific">Gloeophyllum trabeum (strain ATCC 11539 / FP-39264 / Madison 617)</name>
    <name type="common">Brown rot fungus</name>
    <dbReference type="NCBI Taxonomy" id="670483"/>
    <lineage>
        <taxon>Eukaryota</taxon>
        <taxon>Fungi</taxon>
        <taxon>Dikarya</taxon>
        <taxon>Basidiomycota</taxon>
        <taxon>Agaricomycotina</taxon>
        <taxon>Agaricomycetes</taxon>
        <taxon>Gloeophyllales</taxon>
        <taxon>Gloeophyllaceae</taxon>
        <taxon>Gloeophyllum</taxon>
    </lineage>
</organism>
<reference evidence="2 3" key="1">
    <citation type="journal article" date="2012" name="Science">
        <title>The Paleozoic origin of enzymatic lignin decomposition reconstructed from 31 fungal genomes.</title>
        <authorList>
            <person name="Floudas D."/>
            <person name="Binder M."/>
            <person name="Riley R."/>
            <person name="Barry K."/>
            <person name="Blanchette R.A."/>
            <person name="Henrissat B."/>
            <person name="Martinez A.T."/>
            <person name="Otillar R."/>
            <person name="Spatafora J.W."/>
            <person name="Yadav J.S."/>
            <person name="Aerts A."/>
            <person name="Benoit I."/>
            <person name="Boyd A."/>
            <person name="Carlson A."/>
            <person name="Copeland A."/>
            <person name="Coutinho P.M."/>
            <person name="de Vries R.P."/>
            <person name="Ferreira P."/>
            <person name="Findley K."/>
            <person name="Foster B."/>
            <person name="Gaskell J."/>
            <person name="Glotzer D."/>
            <person name="Gorecki P."/>
            <person name="Heitman J."/>
            <person name="Hesse C."/>
            <person name="Hori C."/>
            <person name="Igarashi K."/>
            <person name="Jurgens J.A."/>
            <person name="Kallen N."/>
            <person name="Kersten P."/>
            <person name="Kohler A."/>
            <person name="Kuees U."/>
            <person name="Kumar T.K.A."/>
            <person name="Kuo A."/>
            <person name="LaButti K."/>
            <person name="Larrondo L.F."/>
            <person name="Lindquist E."/>
            <person name="Ling A."/>
            <person name="Lombard V."/>
            <person name="Lucas S."/>
            <person name="Lundell T."/>
            <person name="Martin R."/>
            <person name="McLaughlin D.J."/>
            <person name="Morgenstern I."/>
            <person name="Morin E."/>
            <person name="Murat C."/>
            <person name="Nagy L.G."/>
            <person name="Nolan M."/>
            <person name="Ohm R.A."/>
            <person name="Patyshakuliyeva A."/>
            <person name="Rokas A."/>
            <person name="Ruiz-Duenas F.J."/>
            <person name="Sabat G."/>
            <person name="Salamov A."/>
            <person name="Samejima M."/>
            <person name="Schmutz J."/>
            <person name="Slot J.C."/>
            <person name="St John F."/>
            <person name="Stenlid J."/>
            <person name="Sun H."/>
            <person name="Sun S."/>
            <person name="Syed K."/>
            <person name="Tsang A."/>
            <person name="Wiebenga A."/>
            <person name="Young D."/>
            <person name="Pisabarro A."/>
            <person name="Eastwood D.C."/>
            <person name="Martin F."/>
            <person name="Cullen D."/>
            <person name="Grigoriev I.V."/>
            <person name="Hibbett D.S."/>
        </authorList>
    </citation>
    <scope>NUCLEOTIDE SEQUENCE [LARGE SCALE GENOMIC DNA]</scope>
    <source>
        <strain evidence="2 3">ATCC 11539</strain>
    </source>
</reference>
<dbReference type="RefSeq" id="XP_007860536.1">
    <property type="nucleotide sequence ID" value="XM_007862345.1"/>
</dbReference>
<evidence type="ECO:0000256" key="1">
    <source>
        <dbReference type="SAM" id="Coils"/>
    </source>
</evidence>
<keyword evidence="1" id="KW-0175">Coiled coil</keyword>
<feature type="coiled-coil region" evidence="1">
    <location>
        <begin position="64"/>
        <end position="91"/>
    </location>
</feature>
<gene>
    <name evidence="2" type="ORF">GLOTRDRAFT_123803</name>
</gene>
<proteinExistence type="predicted"/>
<keyword evidence="3" id="KW-1185">Reference proteome</keyword>
<sequence>MSTVQITFNEDEYWRLKQLQMTGPRFTDTAVMKIDTIEEISHNFHTTVYGGQTQGPRTLLVLKFAHSAKALEDLQREADLYQNQLSRLQGTVIPMFYGLFEVVYDAIHIGCLILEDGGDRH</sequence>
<dbReference type="OrthoDB" id="3182995at2759"/>
<dbReference type="GeneID" id="19301003"/>
<evidence type="ECO:0000313" key="3">
    <source>
        <dbReference type="Proteomes" id="UP000030669"/>
    </source>
</evidence>